<feature type="region of interest" description="Disordered" evidence="1">
    <location>
        <begin position="44"/>
        <end position="75"/>
    </location>
</feature>
<dbReference type="Proteomes" id="UP001583172">
    <property type="component" value="Unassembled WGS sequence"/>
</dbReference>
<organism evidence="2 3">
    <name type="scientific">Humicola insolens</name>
    <name type="common">Soft-rot fungus</name>
    <dbReference type="NCBI Taxonomy" id="85995"/>
    <lineage>
        <taxon>Eukaryota</taxon>
        <taxon>Fungi</taxon>
        <taxon>Dikarya</taxon>
        <taxon>Ascomycota</taxon>
        <taxon>Pezizomycotina</taxon>
        <taxon>Sordariomycetes</taxon>
        <taxon>Sordariomycetidae</taxon>
        <taxon>Sordariales</taxon>
        <taxon>Chaetomiaceae</taxon>
        <taxon>Mycothermus</taxon>
    </lineage>
</organism>
<evidence type="ECO:0000313" key="3">
    <source>
        <dbReference type="Proteomes" id="UP001583172"/>
    </source>
</evidence>
<proteinExistence type="predicted"/>
<sequence length="75" mass="8192">MRRNLPPIFGTDQILAENGPCAHSGNHSILRQPDQTKILTSRRVRGPSPWLAGLPAPQARRPPQGQGQVLPQGRP</sequence>
<dbReference type="EMBL" id="JAZGSY010000207">
    <property type="protein sequence ID" value="KAL1838560.1"/>
    <property type="molecule type" value="Genomic_DNA"/>
</dbReference>
<accession>A0ABR3V9P8</accession>
<evidence type="ECO:0000313" key="2">
    <source>
        <dbReference type="EMBL" id="KAL1838560.1"/>
    </source>
</evidence>
<keyword evidence="3" id="KW-1185">Reference proteome</keyword>
<protein>
    <submittedName>
        <fullName evidence="2">Uncharacterized protein</fullName>
    </submittedName>
</protein>
<gene>
    <name evidence="2" type="ORF">VTJ49DRAFT_2520</name>
</gene>
<feature type="compositionally biased region" description="Low complexity" evidence="1">
    <location>
        <begin position="51"/>
        <end position="75"/>
    </location>
</feature>
<name>A0ABR3V9P8_HUMIN</name>
<evidence type="ECO:0000256" key="1">
    <source>
        <dbReference type="SAM" id="MobiDB-lite"/>
    </source>
</evidence>
<comment type="caution">
    <text evidence="2">The sequence shown here is derived from an EMBL/GenBank/DDBJ whole genome shotgun (WGS) entry which is preliminary data.</text>
</comment>
<reference evidence="2 3" key="1">
    <citation type="journal article" date="2024" name="Commun. Biol.">
        <title>Comparative genomic analysis of thermophilic fungi reveals convergent evolutionary adaptations and gene losses.</title>
        <authorList>
            <person name="Steindorff A.S."/>
            <person name="Aguilar-Pontes M.V."/>
            <person name="Robinson A.J."/>
            <person name="Andreopoulos B."/>
            <person name="LaButti K."/>
            <person name="Kuo A."/>
            <person name="Mondo S."/>
            <person name="Riley R."/>
            <person name="Otillar R."/>
            <person name="Haridas S."/>
            <person name="Lipzen A."/>
            <person name="Grimwood J."/>
            <person name="Schmutz J."/>
            <person name="Clum A."/>
            <person name="Reid I.D."/>
            <person name="Moisan M.C."/>
            <person name="Butler G."/>
            <person name="Nguyen T.T.M."/>
            <person name="Dewar K."/>
            <person name="Conant G."/>
            <person name="Drula E."/>
            <person name="Henrissat B."/>
            <person name="Hansel C."/>
            <person name="Singer S."/>
            <person name="Hutchinson M.I."/>
            <person name="de Vries R.P."/>
            <person name="Natvig D.O."/>
            <person name="Powell A.J."/>
            <person name="Tsang A."/>
            <person name="Grigoriev I.V."/>
        </authorList>
    </citation>
    <scope>NUCLEOTIDE SEQUENCE [LARGE SCALE GENOMIC DNA]</scope>
    <source>
        <strain evidence="2 3">CBS 620.91</strain>
    </source>
</reference>